<sequence length="141" mass="15922">MSNPSMSLKTLQDKKKGASPLPTQYKTGYCIVVTMTPTVRPLFSKHLRTDILCSLHNDPTAGHMGFFKTCMRVRNNFYWQGMYRGIFKYVSSGLQCQRRKRPTTAGLLHPLEPPHYPFGRVRTDLLVSFLPPTQATAGSLS</sequence>
<dbReference type="GO" id="GO:0003964">
    <property type="term" value="F:RNA-directed DNA polymerase activity"/>
    <property type="evidence" value="ECO:0007669"/>
    <property type="project" value="UniProtKB-EC"/>
</dbReference>
<dbReference type="FunFam" id="1.10.340.70:FF:000001">
    <property type="entry name" value="Retrovirus-related Pol polyprotein from transposon gypsy-like Protein"/>
    <property type="match status" value="1"/>
</dbReference>
<evidence type="ECO:0000259" key="2">
    <source>
        <dbReference type="Pfam" id="PF17921"/>
    </source>
</evidence>
<name>A0A6B0UUU1_IXORI</name>
<dbReference type="Pfam" id="PF17921">
    <property type="entry name" value="Integrase_H2C2"/>
    <property type="match status" value="1"/>
</dbReference>
<dbReference type="EMBL" id="GIFC01010965">
    <property type="protein sequence ID" value="MXU93048.1"/>
    <property type="molecule type" value="Transcribed_RNA"/>
</dbReference>
<organism evidence="3">
    <name type="scientific">Ixodes ricinus</name>
    <name type="common">Common tick</name>
    <name type="synonym">Acarus ricinus</name>
    <dbReference type="NCBI Taxonomy" id="34613"/>
    <lineage>
        <taxon>Eukaryota</taxon>
        <taxon>Metazoa</taxon>
        <taxon>Ecdysozoa</taxon>
        <taxon>Arthropoda</taxon>
        <taxon>Chelicerata</taxon>
        <taxon>Arachnida</taxon>
        <taxon>Acari</taxon>
        <taxon>Parasitiformes</taxon>
        <taxon>Ixodida</taxon>
        <taxon>Ixodoidea</taxon>
        <taxon>Ixodidae</taxon>
        <taxon>Ixodinae</taxon>
        <taxon>Ixodes</taxon>
    </lineage>
</organism>
<dbReference type="InterPro" id="IPR050951">
    <property type="entry name" value="Retrovirus_Pol_polyprotein"/>
</dbReference>
<evidence type="ECO:0000256" key="1">
    <source>
        <dbReference type="ARBA" id="ARBA00012493"/>
    </source>
</evidence>
<dbReference type="PANTHER" id="PTHR37984:SF5">
    <property type="entry name" value="PROTEIN NYNRIN-LIKE"/>
    <property type="match status" value="1"/>
</dbReference>
<reference evidence="3" key="1">
    <citation type="submission" date="2019-12" db="EMBL/GenBank/DDBJ databases">
        <title>An insight into the sialome of adult female Ixodes ricinus ticks feeding for 6 days.</title>
        <authorList>
            <person name="Perner J."/>
            <person name="Ribeiro J.M.C."/>
        </authorList>
    </citation>
    <scope>NUCLEOTIDE SEQUENCE</scope>
    <source>
        <strain evidence="3">Semi-engorged</strain>
        <tissue evidence="3">Salivary glands</tissue>
    </source>
</reference>
<dbReference type="EC" id="2.7.7.49" evidence="1"/>
<dbReference type="Gene3D" id="1.10.340.70">
    <property type="match status" value="1"/>
</dbReference>
<dbReference type="PANTHER" id="PTHR37984">
    <property type="entry name" value="PROTEIN CBG26694"/>
    <property type="match status" value="1"/>
</dbReference>
<dbReference type="AlphaFoldDB" id="A0A6B0UUU1"/>
<evidence type="ECO:0000313" key="3">
    <source>
        <dbReference type="EMBL" id="MXU93048.1"/>
    </source>
</evidence>
<accession>A0A6B0UUU1</accession>
<feature type="domain" description="Integrase zinc-binding" evidence="2">
    <location>
        <begin position="45"/>
        <end position="101"/>
    </location>
</feature>
<proteinExistence type="predicted"/>
<protein>
    <recommendedName>
        <fullName evidence="1">RNA-directed DNA polymerase</fullName>
        <ecNumber evidence="1">2.7.7.49</ecNumber>
    </recommendedName>
</protein>
<dbReference type="InterPro" id="IPR041588">
    <property type="entry name" value="Integrase_H2C2"/>
</dbReference>